<keyword evidence="1" id="KW-0732">Signal</keyword>
<dbReference type="SUPFAM" id="SSF49384">
    <property type="entry name" value="Carbohydrate-binding domain"/>
    <property type="match status" value="2"/>
</dbReference>
<dbReference type="AlphaFoldDB" id="A0A9D7SZ07"/>
<evidence type="ECO:0000313" key="4">
    <source>
        <dbReference type="Proteomes" id="UP000808337"/>
    </source>
</evidence>
<proteinExistence type="predicted"/>
<dbReference type="Gene3D" id="2.60.40.740">
    <property type="match status" value="3"/>
</dbReference>
<name>A0A9D7SZ07_9BACT</name>
<comment type="caution">
    <text evidence="3">The sequence shown here is derived from an EMBL/GenBank/DDBJ whole genome shotgun (WGS) entry which is preliminary data.</text>
</comment>
<accession>A0A9D7SZ07</accession>
<sequence>MSKSILGLIVALFFALPSRAAQPIFNISSLADVSHGQIINIDFHVDHFSQIISVQYSVNWNPNVLKFKSVKNFNPMVPGLSPAVFGTNQVLLDAGKLTLSWIESSATQITIPDGSLFFTVEFEVVGNACQSSSIAITDNPLEIEISEDGVNNVGLVTNNGQVNVFGEGCSQDLTLIGNSVIGACGSTSCIQFTVDNFITVGAMEFSLVYDPAVLQFNRFQNFAPLLAFGKGNTNLLSPGTLRVVWFNGNAQNDTLANGTTLFEICFDVIGTGGQSSDITLGTNPAVMISDIDGNLHNVVIQPAVITAQCALQGFAFLADTVCTTPNGITCVDVSVNDFDDIVAVQLSMNWDSTKFVFDHLEGFALPGLDATSFGTPPSVHQGQLTLSWIDLTLNGVTVPDLSTIFRLCLKAIGPVGSSSPISFTNNPLEIEVANKADSVLVLTTVPGLAQIKQTCDPIDCTIGYTIIPTKPACPRESTGSVDLTVTLSTACTGTPTFVWSLGSLTTEDLTGVPAGTYTVTITLGTQIVIANTTVMDPDPIAVTGVITDPVPAGSATGAINITVTGGTPPYTFKWNTTPVMLTTEDLSGILAGAYTVTVTDSKGCTFIPDPYIVGAEYSASITNVTCNGGSNGAINLNVSFGTGPYTFIWSPGGATTQNISNLTAGIYCVTITDSASSTRDTCFTVTQPNPLVKTATITNDLSENCHGAIDLNVTGGTPPYTYHWNTGEATQDLINLCPGQYCVTVTYSNICSMDTCFTITAGGIGVNLSAQQYGGGFETSCHEACDGSITSTVSGGASPYTYHWNNGFTTANLSTLCAGTYTVTVTDASGQTASSTIILTSPDALLVSLLTTLPSDPSASDGAVSAVVTGGVPIYTYQWSPVGGNTAALNNLSEATYFITVTDANQCKVTGLADLTIGGNCFEGIRIITPNDDGKNDYFIIKCIYSVANHLSIYNRYGGLVYQTDNYQNNWTGVDVDNRPIADGGYLWVLQTRPQNGPAQIYKGTVNVLRTAD</sequence>
<evidence type="ECO:0000259" key="2">
    <source>
        <dbReference type="Pfam" id="PF00963"/>
    </source>
</evidence>
<dbReference type="GO" id="GO:0000272">
    <property type="term" value="P:polysaccharide catabolic process"/>
    <property type="evidence" value="ECO:0007669"/>
    <property type="project" value="InterPro"/>
</dbReference>
<feature type="signal peptide" evidence="1">
    <location>
        <begin position="1"/>
        <end position="20"/>
    </location>
</feature>
<dbReference type="Proteomes" id="UP000808337">
    <property type="component" value="Unassembled WGS sequence"/>
</dbReference>
<dbReference type="Gene3D" id="2.60.40.680">
    <property type="match status" value="3"/>
</dbReference>
<dbReference type="Pfam" id="PF13585">
    <property type="entry name" value="CHU_C"/>
    <property type="match status" value="1"/>
</dbReference>
<dbReference type="CDD" id="cd08547">
    <property type="entry name" value="Type_II_cohesin"/>
    <property type="match status" value="1"/>
</dbReference>
<dbReference type="EMBL" id="JADKGY010000029">
    <property type="protein sequence ID" value="MBK9984548.1"/>
    <property type="molecule type" value="Genomic_DNA"/>
</dbReference>
<evidence type="ECO:0000256" key="1">
    <source>
        <dbReference type="SAM" id="SignalP"/>
    </source>
</evidence>
<evidence type="ECO:0000313" key="3">
    <source>
        <dbReference type="EMBL" id="MBK9984548.1"/>
    </source>
</evidence>
<dbReference type="GO" id="GO:0030246">
    <property type="term" value="F:carbohydrate binding"/>
    <property type="evidence" value="ECO:0007669"/>
    <property type="project" value="InterPro"/>
</dbReference>
<feature type="chain" id="PRO_5038801926" evidence="1">
    <location>
        <begin position="21"/>
        <end position="1013"/>
    </location>
</feature>
<organism evidence="3 4">
    <name type="scientific">Candidatus Opimibacter skivensis</name>
    <dbReference type="NCBI Taxonomy" id="2982028"/>
    <lineage>
        <taxon>Bacteria</taxon>
        <taxon>Pseudomonadati</taxon>
        <taxon>Bacteroidota</taxon>
        <taxon>Saprospiria</taxon>
        <taxon>Saprospirales</taxon>
        <taxon>Saprospiraceae</taxon>
        <taxon>Candidatus Opimibacter</taxon>
    </lineage>
</organism>
<gene>
    <name evidence="3" type="ORF">IPP15_19650</name>
</gene>
<protein>
    <submittedName>
        <fullName evidence="3">Gliding motility-associated C-terminal domain-containing protein</fullName>
    </submittedName>
</protein>
<dbReference type="Pfam" id="PF13573">
    <property type="entry name" value="SprB"/>
    <property type="match status" value="5"/>
</dbReference>
<dbReference type="Pfam" id="PF00963">
    <property type="entry name" value="Cohesin"/>
    <property type="match status" value="2"/>
</dbReference>
<dbReference type="InterPro" id="IPR002102">
    <property type="entry name" value="Cohesin_dom"/>
</dbReference>
<dbReference type="InterPro" id="IPR025667">
    <property type="entry name" value="SprB_repeat"/>
</dbReference>
<feature type="domain" description="Cohesin" evidence="2">
    <location>
        <begin position="34"/>
        <end position="164"/>
    </location>
</feature>
<dbReference type="NCBIfam" id="TIGR04131">
    <property type="entry name" value="Bac_Flav_CTERM"/>
    <property type="match status" value="1"/>
</dbReference>
<reference evidence="3 4" key="1">
    <citation type="submission" date="2020-10" db="EMBL/GenBank/DDBJ databases">
        <title>Connecting structure to function with the recovery of over 1000 high-quality activated sludge metagenome-assembled genomes encoding full-length rRNA genes using long-read sequencing.</title>
        <authorList>
            <person name="Singleton C.M."/>
            <person name="Petriglieri F."/>
            <person name="Kristensen J.M."/>
            <person name="Kirkegaard R.H."/>
            <person name="Michaelsen T.Y."/>
            <person name="Andersen M.H."/>
            <person name="Karst S.M."/>
            <person name="Dueholm M.S."/>
            <person name="Nielsen P.H."/>
            <person name="Albertsen M."/>
        </authorList>
    </citation>
    <scope>NUCLEOTIDE SEQUENCE [LARGE SCALE GENOMIC DNA]</scope>
    <source>
        <strain evidence="3">Ribe_18-Q3-R11-54_MAXAC.273</strain>
    </source>
</reference>
<feature type="domain" description="Cohesin" evidence="2">
    <location>
        <begin position="182"/>
        <end position="283"/>
    </location>
</feature>
<dbReference type="InterPro" id="IPR008965">
    <property type="entry name" value="CBM2/CBM3_carb-bd_dom_sf"/>
</dbReference>
<dbReference type="InterPro" id="IPR026341">
    <property type="entry name" value="T9SS_type_B"/>
</dbReference>